<proteinExistence type="predicted"/>
<evidence type="ECO:0000313" key="2">
    <source>
        <dbReference type="Proteomes" id="UP000297280"/>
    </source>
</evidence>
<dbReference type="EMBL" id="PQXO01000456">
    <property type="protein sequence ID" value="TGO84858.1"/>
    <property type="molecule type" value="Genomic_DNA"/>
</dbReference>
<dbReference type="Proteomes" id="UP000297280">
    <property type="component" value="Unassembled WGS sequence"/>
</dbReference>
<name>A0A4Z1KH47_9HELO</name>
<comment type="caution">
    <text evidence="1">The sequence shown here is derived from an EMBL/GenBank/DDBJ whole genome shotgun (WGS) entry which is preliminary data.</text>
</comment>
<organism evidence="1 2">
    <name type="scientific">Botrytis porri</name>
    <dbReference type="NCBI Taxonomy" id="87229"/>
    <lineage>
        <taxon>Eukaryota</taxon>
        <taxon>Fungi</taxon>
        <taxon>Dikarya</taxon>
        <taxon>Ascomycota</taxon>
        <taxon>Pezizomycotina</taxon>
        <taxon>Leotiomycetes</taxon>
        <taxon>Helotiales</taxon>
        <taxon>Sclerotiniaceae</taxon>
        <taxon>Botrytis</taxon>
    </lineage>
</organism>
<dbReference type="AlphaFoldDB" id="A0A4Z1KH47"/>
<keyword evidence="2" id="KW-1185">Reference proteome</keyword>
<protein>
    <submittedName>
        <fullName evidence="1">Uncharacterized protein</fullName>
    </submittedName>
</protein>
<accession>A0A4Z1KH47</accession>
<evidence type="ECO:0000313" key="1">
    <source>
        <dbReference type="EMBL" id="TGO84858.1"/>
    </source>
</evidence>
<sequence>MGIRNGPALQIQEIGVGCILWLPPFNDSNGDLLPLCQRHTGIEKHLLSINGFDHPVVVLDIYNPGDSNSSIQFLIDSSNYRYSAPLRYGSPTQFGAKYSLESQKWIAASTITSSTATHSTTTNRESTSWE</sequence>
<reference evidence="1 2" key="1">
    <citation type="submission" date="2017-12" db="EMBL/GenBank/DDBJ databases">
        <title>Comparative genomics of Botrytis spp.</title>
        <authorList>
            <person name="Valero-Jimenez C.A."/>
            <person name="Tapia P."/>
            <person name="Veloso J."/>
            <person name="Silva-Moreno E."/>
            <person name="Staats M."/>
            <person name="Valdes J.H."/>
            <person name="Van Kan J.A.L."/>
        </authorList>
    </citation>
    <scope>NUCLEOTIDE SEQUENCE [LARGE SCALE GENOMIC DNA]</scope>
    <source>
        <strain evidence="1 2">MUCL3349</strain>
    </source>
</reference>
<gene>
    <name evidence="1" type="ORF">BPOR_0457g00030</name>
</gene>